<feature type="transmembrane region" description="Helical" evidence="11">
    <location>
        <begin position="39"/>
        <end position="56"/>
    </location>
</feature>
<evidence type="ECO:0000256" key="4">
    <source>
        <dbReference type="ARBA" id="ARBA00022692"/>
    </source>
</evidence>
<evidence type="ECO:0000313" key="12">
    <source>
        <dbReference type="EMBL" id="NJC27803.1"/>
    </source>
</evidence>
<organism evidence="12 13">
    <name type="scientific">Neolewinella antarctica</name>
    <dbReference type="NCBI Taxonomy" id="442734"/>
    <lineage>
        <taxon>Bacteria</taxon>
        <taxon>Pseudomonadati</taxon>
        <taxon>Bacteroidota</taxon>
        <taxon>Saprospiria</taxon>
        <taxon>Saprospirales</taxon>
        <taxon>Lewinellaceae</taxon>
        <taxon>Neolewinella</taxon>
    </lineage>
</organism>
<evidence type="ECO:0000256" key="6">
    <source>
        <dbReference type="ARBA" id="ARBA00023065"/>
    </source>
</evidence>
<feature type="transmembrane region" description="Helical" evidence="11">
    <location>
        <begin position="97"/>
        <end position="121"/>
    </location>
</feature>
<keyword evidence="6 11" id="KW-0406">Ion transport</keyword>
<proteinExistence type="inferred from homology"/>
<reference evidence="12 13" key="1">
    <citation type="submission" date="2020-03" db="EMBL/GenBank/DDBJ databases">
        <title>Genomic Encyclopedia of Type Strains, Phase IV (KMG-IV): sequencing the most valuable type-strain genomes for metagenomic binning, comparative biology and taxonomic classification.</title>
        <authorList>
            <person name="Goeker M."/>
        </authorList>
    </citation>
    <scope>NUCLEOTIDE SEQUENCE [LARGE SCALE GENOMIC DNA]</scope>
    <source>
        <strain evidence="12 13">DSM 105096</strain>
    </source>
</reference>
<comment type="catalytic activity">
    <reaction evidence="10">
        <text>fluoride(in) = fluoride(out)</text>
        <dbReference type="Rhea" id="RHEA:76159"/>
        <dbReference type="ChEBI" id="CHEBI:17051"/>
    </reaction>
    <physiologicalReaction direction="left-to-right" evidence="10">
        <dbReference type="Rhea" id="RHEA:76160"/>
    </physiologicalReaction>
</comment>
<keyword evidence="3" id="KW-0997">Cell inner membrane</keyword>
<evidence type="ECO:0000256" key="3">
    <source>
        <dbReference type="ARBA" id="ARBA00022519"/>
    </source>
</evidence>
<dbReference type="HAMAP" id="MF_00454">
    <property type="entry name" value="FluC"/>
    <property type="match status" value="1"/>
</dbReference>
<evidence type="ECO:0000256" key="10">
    <source>
        <dbReference type="ARBA" id="ARBA00035585"/>
    </source>
</evidence>
<comment type="caution">
    <text evidence="12">The sequence shown here is derived from an EMBL/GenBank/DDBJ whole genome shotgun (WGS) entry which is preliminary data.</text>
</comment>
<comment type="subcellular location">
    <subcellularLocation>
        <location evidence="1 11">Cell membrane</location>
        <topology evidence="1 11">Multi-pass membrane protein</topology>
    </subcellularLocation>
</comment>
<evidence type="ECO:0000256" key="1">
    <source>
        <dbReference type="ARBA" id="ARBA00004651"/>
    </source>
</evidence>
<feature type="binding site" evidence="11">
    <location>
        <position position="75"/>
    </location>
    <ligand>
        <name>Na(+)</name>
        <dbReference type="ChEBI" id="CHEBI:29101"/>
        <note>structural</note>
    </ligand>
</feature>
<evidence type="ECO:0000313" key="13">
    <source>
        <dbReference type="Proteomes" id="UP000770785"/>
    </source>
</evidence>
<feature type="binding site" evidence="11">
    <location>
        <position position="78"/>
    </location>
    <ligand>
        <name>Na(+)</name>
        <dbReference type="ChEBI" id="CHEBI:29101"/>
        <note>structural</note>
    </ligand>
</feature>
<dbReference type="EMBL" id="JAATJH010000006">
    <property type="protein sequence ID" value="NJC27803.1"/>
    <property type="molecule type" value="Genomic_DNA"/>
</dbReference>
<evidence type="ECO:0000256" key="7">
    <source>
        <dbReference type="ARBA" id="ARBA00023136"/>
    </source>
</evidence>
<accession>A0ABX0XEQ5</accession>
<evidence type="ECO:0000256" key="11">
    <source>
        <dbReference type="HAMAP-Rule" id="MF_00454"/>
    </source>
</evidence>
<dbReference type="PANTHER" id="PTHR28259">
    <property type="entry name" value="FLUORIDE EXPORT PROTEIN 1-RELATED"/>
    <property type="match status" value="1"/>
</dbReference>
<protein>
    <recommendedName>
        <fullName evidence="11">Fluoride-specific ion channel FluC</fullName>
    </recommendedName>
</protein>
<dbReference type="Pfam" id="PF02537">
    <property type="entry name" value="CRCB"/>
    <property type="match status" value="1"/>
</dbReference>
<dbReference type="RefSeq" id="WP_168039245.1">
    <property type="nucleotide sequence ID" value="NZ_JAATJH010000006.1"/>
</dbReference>
<dbReference type="InterPro" id="IPR003691">
    <property type="entry name" value="FluC"/>
</dbReference>
<comment type="similarity">
    <text evidence="9 11">Belongs to the fluoride channel Fluc/FEX (TC 1.A.43) family.</text>
</comment>
<evidence type="ECO:0000256" key="5">
    <source>
        <dbReference type="ARBA" id="ARBA00022989"/>
    </source>
</evidence>
<keyword evidence="5 11" id="KW-1133">Transmembrane helix</keyword>
<keyword evidence="7 11" id="KW-0472">Membrane</keyword>
<keyword evidence="11" id="KW-0479">Metal-binding</keyword>
<sequence length="122" mass="12643">MGWLLVFLGGGLGSLSRYGIALALPTTDLSEGELPWATLLANVIACLLLGLGLALFSRGVLSKELSLLLLTGFCGGFSTFSTFSAEAFGLYEGGHWVAAGVYLLVSLLAGVLAVMGGLYLLR</sequence>
<feature type="transmembrane region" description="Helical" evidence="11">
    <location>
        <begin position="68"/>
        <end position="91"/>
    </location>
</feature>
<keyword evidence="4 11" id="KW-0812">Transmembrane</keyword>
<keyword evidence="13" id="KW-1185">Reference proteome</keyword>
<comment type="function">
    <text evidence="11">Fluoride-specific ion channel. Important for reducing fluoride concentration in the cell, thus reducing its toxicity.</text>
</comment>
<evidence type="ECO:0000256" key="9">
    <source>
        <dbReference type="ARBA" id="ARBA00035120"/>
    </source>
</evidence>
<dbReference type="PANTHER" id="PTHR28259:SF1">
    <property type="entry name" value="FLUORIDE EXPORT PROTEIN 1-RELATED"/>
    <property type="match status" value="1"/>
</dbReference>
<gene>
    <name evidence="11" type="primary">fluC</name>
    <name evidence="11" type="synonym">crcB</name>
    <name evidence="12" type="ORF">GGR27_003321</name>
</gene>
<name>A0ABX0XEQ5_9BACT</name>
<keyword evidence="11" id="KW-0813">Transport</keyword>
<keyword evidence="2 11" id="KW-1003">Cell membrane</keyword>
<keyword evidence="8 11" id="KW-0407">Ion channel</keyword>
<dbReference type="Proteomes" id="UP000770785">
    <property type="component" value="Unassembled WGS sequence"/>
</dbReference>
<keyword evidence="11" id="KW-0915">Sodium</keyword>
<evidence type="ECO:0000256" key="8">
    <source>
        <dbReference type="ARBA" id="ARBA00023303"/>
    </source>
</evidence>
<dbReference type="NCBIfam" id="TIGR00494">
    <property type="entry name" value="crcB"/>
    <property type="match status" value="1"/>
</dbReference>
<evidence type="ECO:0000256" key="2">
    <source>
        <dbReference type="ARBA" id="ARBA00022475"/>
    </source>
</evidence>
<comment type="activity regulation">
    <text evidence="11">Na(+) is not transported, but it plays an essential structural role and its presence is essential for fluoride channel function.</text>
</comment>